<evidence type="ECO:0000256" key="2">
    <source>
        <dbReference type="SAM" id="SignalP"/>
    </source>
</evidence>
<reference evidence="3 4" key="1">
    <citation type="journal article" date="2010" name="Stand. Genomic Sci.">
        <title>Complete genome sequence of Haliangium ochraceum type strain (SMP-2).</title>
        <authorList>
            <consortium name="US DOE Joint Genome Institute (JGI-PGF)"/>
            <person name="Ivanova N."/>
            <person name="Daum C."/>
            <person name="Lang E."/>
            <person name="Abt B."/>
            <person name="Kopitz M."/>
            <person name="Saunders E."/>
            <person name="Lapidus A."/>
            <person name="Lucas S."/>
            <person name="Glavina Del Rio T."/>
            <person name="Nolan M."/>
            <person name="Tice H."/>
            <person name="Copeland A."/>
            <person name="Cheng J.F."/>
            <person name="Chen F."/>
            <person name="Bruce D."/>
            <person name="Goodwin L."/>
            <person name="Pitluck S."/>
            <person name="Mavromatis K."/>
            <person name="Pati A."/>
            <person name="Mikhailova N."/>
            <person name="Chen A."/>
            <person name="Palaniappan K."/>
            <person name="Land M."/>
            <person name="Hauser L."/>
            <person name="Chang Y.J."/>
            <person name="Jeffries C.D."/>
            <person name="Detter J.C."/>
            <person name="Brettin T."/>
            <person name="Rohde M."/>
            <person name="Goker M."/>
            <person name="Bristow J."/>
            <person name="Markowitz V."/>
            <person name="Eisen J.A."/>
            <person name="Hugenholtz P."/>
            <person name="Kyrpides N.C."/>
            <person name="Klenk H.P."/>
        </authorList>
    </citation>
    <scope>NUCLEOTIDE SEQUENCE [LARGE SCALE GENOMIC DNA]</scope>
    <source>
        <strain evidence="4">DSM 14365 / CIP 107738 / JCM 11303 / AJ 13395 / SMP-2</strain>
    </source>
</reference>
<feature type="chain" id="PRO_5003011514" evidence="2">
    <location>
        <begin position="22"/>
        <end position="501"/>
    </location>
</feature>
<evidence type="ECO:0000313" key="3">
    <source>
        <dbReference type="EMBL" id="ACY18747.1"/>
    </source>
</evidence>
<organism evidence="3 4">
    <name type="scientific">Haliangium ochraceum (strain DSM 14365 / JCM 11303 / SMP-2)</name>
    <dbReference type="NCBI Taxonomy" id="502025"/>
    <lineage>
        <taxon>Bacteria</taxon>
        <taxon>Pseudomonadati</taxon>
        <taxon>Myxococcota</taxon>
        <taxon>Polyangia</taxon>
        <taxon>Haliangiales</taxon>
        <taxon>Kofleriaceae</taxon>
        <taxon>Haliangium</taxon>
    </lineage>
</organism>
<dbReference type="KEGG" id="hoh:Hoch_6276"/>
<dbReference type="AlphaFoldDB" id="D0LMR0"/>
<dbReference type="NCBIfam" id="TIGR01904">
    <property type="entry name" value="GSu_C4xC__C2xCH"/>
    <property type="match status" value="2"/>
</dbReference>
<dbReference type="PANTHER" id="PTHR35038:SF6">
    <property type="entry name" value="SURFACE LOCALIZED DECAHEME CYTOCHROME C LIPOPROTEIN"/>
    <property type="match status" value="1"/>
</dbReference>
<dbReference type="SUPFAM" id="SSF48695">
    <property type="entry name" value="Multiheme cytochromes"/>
    <property type="match status" value="2"/>
</dbReference>
<name>D0LMR0_HALO1</name>
<keyword evidence="4" id="KW-1185">Reference proteome</keyword>
<protein>
    <submittedName>
        <fullName evidence="3">Cytochrome C family protein</fullName>
    </submittedName>
</protein>
<dbReference type="Pfam" id="PF09698">
    <property type="entry name" value="GSu_C4xC__C2xCH"/>
    <property type="match status" value="1"/>
</dbReference>
<dbReference type="GO" id="GO:0016491">
    <property type="term" value="F:oxidoreductase activity"/>
    <property type="evidence" value="ECO:0007669"/>
    <property type="project" value="TreeGrafter"/>
</dbReference>
<dbReference type="RefSeq" id="WP_012831339.1">
    <property type="nucleotide sequence ID" value="NC_013440.1"/>
</dbReference>
<dbReference type="EMBL" id="CP001804">
    <property type="protein sequence ID" value="ACY18747.1"/>
    <property type="molecule type" value="Genomic_DNA"/>
</dbReference>
<dbReference type="eggNOG" id="COG0484">
    <property type="taxonomic scope" value="Bacteria"/>
</dbReference>
<dbReference type="Proteomes" id="UP000001880">
    <property type="component" value="Chromosome"/>
</dbReference>
<dbReference type="InterPro" id="IPR036280">
    <property type="entry name" value="Multihaem_cyt_sf"/>
</dbReference>
<dbReference type="HOGENOM" id="CLU_543775_0_0_7"/>
<dbReference type="InterPro" id="IPR051829">
    <property type="entry name" value="Multiheme_Cytochr_ET"/>
</dbReference>
<keyword evidence="1 2" id="KW-0732">Signal</keyword>
<gene>
    <name evidence="3" type="ordered locus">Hoch_6276</name>
</gene>
<accession>D0LMR0</accession>
<sequence>MALRAPTRAATAAALTFAALAAALAQVASCARERASADPPCVTWQDDIGPLLAMRCGDCHSGDAPAGGYELGDYGGALGPGSDEVSNARAGDPDAALLAYLDPARADAVHAAYGDLYPSVRDWVLECDRAYFRSALHPGGILDPASADFHGAALADAGWDFALCASCHGEDFAGGAAELACTNCHAGGPTACDTCHAAIPNSGAHQAHALWSCDECHLTPARWDDPGHLDDEREGAEVLFGAFARSSLSGAALEPVYDRASGSCAQVFCHGGSLADAAAALTAPVWTGGPAQAECGTCHGLPPASHAPALPADGCPVCHPDDPALHIDGALAIGRSSDCSGCHGSAASPAPPRDLGGNSSSDAIGVGAHQSHLQASHGLRGPVACSDCHAVPVELGSPGHIDSAAPAEVVSELGWAREQGRCATSWCHGNSAPSWTAVGQDEAACGTCHGVPPDDAEHEPDMPLTRCSECHARTVDEFGNILRTGPAGAEHSEHIDGDVDL</sequence>
<dbReference type="STRING" id="502025.Hoch_6276"/>
<proteinExistence type="predicted"/>
<evidence type="ECO:0000256" key="1">
    <source>
        <dbReference type="ARBA" id="ARBA00022729"/>
    </source>
</evidence>
<evidence type="ECO:0000313" key="4">
    <source>
        <dbReference type="Proteomes" id="UP000001880"/>
    </source>
</evidence>
<dbReference type="PANTHER" id="PTHR35038">
    <property type="entry name" value="DISSIMILATORY SULFITE REDUCTASE SIRA"/>
    <property type="match status" value="1"/>
</dbReference>
<dbReference type="InterPro" id="IPR010176">
    <property type="entry name" value="C4xCH_C2xCH_motif_GEOSU"/>
</dbReference>
<feature type="signal peptide" evidence="2">
    <location>
        <begin position="1"/>
        <end position="21"/>
    </location>
</feature>